<comment type="caution">
    <text evidence="8">The sequence shown here is derived from an EMBL/GenBank/DDBJ whole genome shotgun (WGS) entry which is preliminary data.</text>
</comment>
<dbReference type="AlphaFoldDB" id="A0A562LSE2"/>
<keyword evidence="4" id="KW-0456">Lyase</keyword>
<dbReference type="InterPro" id="IPR002915">
    <property type="entry name" value="DeoC/FbaB/LacD_aldolase"/>
</dbReference>
<evidence type="ECO:0000313" key="9">
    <source>
        <dbReference type="Proteomes" id="UP000316471"/>
    </source>
</evidence>
<reference evidence="8 9" key="1">
    <citation type="journal article" date="2015" name="Stand. Genomic Sci.">
        <title>Genomic Encyclopedia of Bacterial and Archaeal Type Strains, Phase III: the genomes of soil and plant-associated and newly described type strains.</title>
        <authorList>
            <person name="Whitman W.B."/>
            <person name="Woyke T."/>
            <person name="Klenk H.P."/>
            <person name="Zhou Y."/>
            <person name="Lilburn T.G."/>
            <person name="Beck B.J."/>
            <person name="De Vos P."/>
            <person name="Vandamme P."/>
            <person name="Eisen J.A."/>
            <person name="Garrity G."/>
            <person name="Hugenholtz P."/>
            <person name="Kyrpides N.C."/>
        </authorList>
    </citation>
    <scope>NUCLEOTIDE SEQUENCE [LARGE SCALE GENOMIC DNA]</scope>
    <source>
        <strain evidence="8 9">CGMCC 1.10136</strain>
    </source>
</reference>
<dbReference type="Pfam" id="PF01791">
    <property type="entry name" value="DeoC"/>
    <property type="match status" value="1"/>
</dbReference>
<dbReference type="GO" id="GO:0005737">
    <property type="term" value="C:cytoplasm"/>
    <property type="evidence" value="ECO:0007669"/>
    <property type="project" value="InterPro"/>
</dbReference>
<dbReference type="Gene3D" id="3.20.20.70">
    <property type="entry name" value="Aldolase class I"/>
    <property type="match status" value="1"/>
</dbReference>
<dbReference type="EC" id="4.1.2.4" evidence="3 7"/>
<dbReference type="EMBL" id="VLKP01000006">
    <property type="protein sequence ID" value="TWI10564.1"/>
    <property type="molecule type" value="Genomic_DNA"/>
</dbReference>
<evidence type="ECO:0000256" key="3">
    <source>
        <dbReference type="ARBA" id="ARBA00012515"/>
    </source>
</evidence>
<evidence type="ECO:0000256" key="4">
    <source>
        <dbReference type="ARBA" id="ARBA00023239"/>
    </source>
</evidence>
<comment type="catalytic activity">
    <reaction evidence="6">
        <text>2-deoxy-D-ribose 5-phosphate = D-glyceraldehyde 3-phosphate + acetaldehyde</text>
        <dbReference type="Rhea" id="RHEA:12821"/>
        <dbReference type="ChEBI" id="CHEBI:15343"/>
        <dbReference type="ChEBI" id="CHEBI:59776"/>
        <dbReference type="ChEBI" id="CHEBI:62877"/>
        <dbReference type="EC" id="4.1.2.4"/>
    </reaction>
</comment>
<evidence type="ECO:0000256" key="7">
    <source>
        <dbReference type="NCBIfam" id="TIGR00126"/>
    </source>
</evidence>
<evidence type="ECO:0000256" key="2">
    <source>
        <dbReference type="ARBA" id="ARBA00009473"/>
    </source>
</evidence>
<dbReference type="RefSeq" id="WP_144814344.1">
    <property type="nucleotide sequence ID" value="NZ_VLKP01000006.1"/>
</dbReference>
<dbReference type="NCBIfam" id="TIGR00126">
    <property type="entry name" value="deoC"/>
    <property type="match status" value="1"/>
</dbReference>
<accession>A0A562LSE2</accession>
<dbReference type="PIRSF" id="PIRSF001357">
    <property type="entry name" value="DeoC"/>
    <property type="match status" value="1"/>
</dbReference>
<keyword evidence="9" id="KW-1185">Reference proteome</keyword>
<proteinExistence type="inferred from homology"/>
<name>A0A562LSE2_9GAMM</name>
<dbReference type="Proteomes" id="UP000316471">
    <property type="component" value="Unassembled WGS sequence"/>
</dbReference>
<comment type="pathway">
    <text evidence="1">Carbohydrate degradation; 2-deoxy-D-ribose 1-phosphate degradation; D-glyceraldehyde 3-phosphate and acetaldehyde from 2-deoxy-alpha-D-ribose 1-phosphate: step 2/2.</text>
</comment>
<dbReference type="InterPro" id="IPR011343">
    <property type="entry name" value="DeoC"/>
</dbReference>
<evidence type="ECO:0000313" key="8">
    <source>
        <dbReference type="EMBL" id="TWI10564.1"/>
    </source>
</evidence>
<dbReference type="SUPFAM" id="SSF51569">
    <property type="entry name" value="Aldolase"/>
    <property type="match status" value="1"/>
</dbReference>
<dbReference type="PANTHER" id="PTHR10889">
    <property type="entry name" value="DEOXYRIBOSE-PHOSPHATE ALDOLASE"/>
    <property type="match status" value="1"/>
</dbReference>
<dbReference type="GO" id="GO:0004139">
    <property type="term" value="F:deoxyribose-phosphate aldolase activity"/>
    <property type="evidence" value="ECO:0007669"/>
    <property type="project" value="UniProtKB-UniRule"/>
</dbReference>
<sequence>MPSNQDPAHDLARQLLPLLDLTRLGDDDTAQQIEALCAAARSADPAPAAVCIYPEHVTTARRALGEAGIRVATVVNFPDAEGSPARIQREARRAIAAGADEIDMVLDYHALLRGDVARARDGVVACREACGSGTVLKLILETGALSDAALIRQASQIGIDAGVDFLKTSTGKTAVSATLPAAAAMLDAIEASGGRCGLKISGGLRTLDDAAPYLALVDARMGPGWTTPDHFRVGASALFTALLDALHGHDRA</sequence>
<dbReference type="GO" id="GO:0009264">
    <property type="term" value="P:deoxyribonucleotide catabolic process"/>
    <property type="evidence" value="ECO:0007669"/>
    <property type="project" value="UniProtKB-UniRule"/>
</dbReference>
<dbReference type="SMART" id="SM01133">
    <property type="entry name" value="DeoC"/>
    <property type="match status" value="1"/>
</dbReference>
<dbReference type="GO" id="GO:0016052">
    <property type="term" value="P:carbohydrate catabolic process"/>
    <property type="evidence" value="ECO:0007669"/>
    <property type="project" value="TreeGrafter"/>
</dbReference>
<keyword evidence="5" id="KW-0704">Schiff base</keyword>
<dbReference type="OrthoDB" id="6579831at2"/>
<organism evidence="8 9">
    <name type="scientific">Aerolutibacter ruishenii</name>
    <dbReference type="NCBI Taxonomy" id="686800"/>
    <lineage>
        <taxon>Bacteria</taxon>
        <taxon>Pseudomonadati</taxon>
        <taxon>Pseudomonadota</taxon>
        <taxon>Gammaproteobacteria</taxon>
        <taxon>Lysobacterales</taxon>
        <taxon>Lysobacteraceae</taxon>
        <taxon>Aerolutibacter</taxon>
    </lineage>
</organism>
<gene>
    <name evidence="8" type="ORF">IP93_01653</name>
</gene>
<evidence type="ECO:0000256" key="6">
    <source>
        <dbReference type="ARBA" id="ARBA00048791"/>
    </source>
</evidence>
<evidence type="ECO:0000256" key="5">
    <source>
        <dbReference type="ARBA" id="ARBA00023270"/>
    </source>
</evidence>
<evidence type="ECO:0000256" key="1">
    <source>
        <dbReference type="ARBA" id="ARBA00004816"/>
    </source>
</evidence>
<comment type="similarity">
    <text evidence="2">Belongs to the DeoC/FbaB aldolase family. DeoC type 2 subfamily.</text>
</comment>
<protein>
    <recommendedName>
        <fullName evidence="3 7">Deoxyribose-phosphate aldolase</fullName>
        <ecNumber evidence="3 7">4.1.2.4</ecNumber>
    </recommendedName>
</protein>
<dbReference type="InterPro" id="IPR013785">
    <property type="entry name" value="Aldolase_TIM"/>
</dbReference>
<dbReference type="PANTHER" id="PTHR10889:SF3">
    <property type="entry name" value="DEOXYRIBOSE-PHOSPHATE ALDOLASE"/>
    <property type="match status" value="1"/>
</dbReference>